<dbReference type="Proteomes" id="UP001486565">
    <property type="component" value="Chromosome"/>
</dbReference>
<dbReference type="NCBIfam" id="TIGR02585">
    <property type="entry name" value="cas_Cst2_DevR"/>
    <property type="match status" value="1"/>
</dbReference>
<dbReference type="InterPro" id="IPR013414">
    <property type="entry name" value="Cas7/Cst2/DevR_sub_I-B/Tneap"/>
</dbReference>
<dbReference type="RefSeq" id="WP_341877694.1">
    <property type="nucleotide sequence ID" value="NZ_CP121687.1"/>
</dbReference>
<evidence type="ECO:0000313" key="2">
    <source>
        <dbReference type="Proteomes" id="UP001486565"/>
    </source>
</evidence>
<protein>
    <submittedName>
        <fullName evidence="1">Type I-B CRISPR-associated protein Cas7/Cst2/DevR</fullName>
    </submittedName>
</protein>
<reference evidence="1 2" key="1">
    <citation type="submission" date="2023-03" db="EMBL/GenBank/DDBJ databases">
        <title>Novel Species.</title>
        <authorList>
            <person name="Ma S."/>
        </authorList>
    </citation>
    <scope>NUCLEOTIDE SEQUENCE [LARGE SCALE GENOMIC DNA]</scope>
    <source>
        <strain evidence="1 2">LIND6LT2</strain>
    </source>
</reference>
<name>A0ABZ2Y5W4_9FIRM</name>
<organism evidence="1 2">
    <name type="scientific">Defluviitalea saccharophila</name>
    <dbReference type="NCBI Taxonomy" id="879970"/>
    <lineage>
        <taxon>Bacteria</taxon>
        <taxon>Bacillati</taxon>
        <taxon>Bacillota</taxon>
        <taxon>Clostridia</taxon>
        <taxon>Lachnospirales</taxon>
        <taxon>Defluviitaleaceae</taxon>
        <taxon>Defluviitalea</taxon>
    </lineage>
</organism>
<sequence>MKMKGVTKENRRFLHGSMILNVPAGCINLGENGIKHIYTKVKGKSVKTSYIAGQSMKAKIKDKMEEDGVKLSIPKIVQESGKKNTPTTSCNPFEYLDDDLFGYMNVIPANDKDKVDEDNKGTTRVAPFKISYFIGREGDIKEDYGVKRNGALVDGQLTTMPLTGDTRNFASTQYSGCFMIDLNCAGRFFRKNIAGFKNISEKFPVERYNDLLIECEDDEFILKPEIRTERIQTLIETLPYLTGGAKLSTIYADIAPKFVVYCIMDIGNNIFQEISNPMEDFNINAFKEGILDYKDHIKSDIYIAKKNGFLDEHTNALKEFIDSFNMENKDKDIQIICNEDLSGINEITKRFSKEVLSKIYYSVENI</sequence>
<keyword evidence="2" id="KW-1185">Reference proteome</keyword>
<dbReference type="EMBL" id="CP121687">
    <property type="protein sequence ID" value="WZL70732.1"/>
    <property type="molecule type" value="Genomic_DNA"/>
</dbReference>
<proteinExistence type="predicted"/>
<accession>A0ABZ2Y5W4</accession>
<evidence type="ECO:0000313" key="1">
    <source>
        <dbReference type="EMBL" id="WZL70732.1"/>
    </source>
</evidence>
<gene>
    <name evidence="1" type="primary">cas7i</name>
    <name evidence="1" type="ORF">QBE51_04220</name>
</gene>